<evidence type="ECO:0000313" key="7">
    <source>
        <dbReference type="Proteomes" id="UP000095280"/>
    </source>
</evidence>
<proteinExistence type="inferred from homology"/>
<dbReference type="InterPro" id="IPR015712">
    <property type="entry name" value="DNA-dir_RNA_pol_su2"/>
</dbReference>
<dbReference type="Proteomes" id="UP000095280">
    <property type="component" value="Unplaced"/>
</dbReference>
<name>A0A1I8F8V7_9PLAT</name>
<sequence>MQKASLKDRSNNSSSTGRVCQCGKGAGSCRRCGACHQRAGTAAESASAKTGQCTSKNARPWPAAPVASSLERIGAAYCSEDDDVVADDHGEELLDCCGSSAFALPNMFVGRLFMGALPGSVFLQTWPTGGRNKTVPIPVYLIDSNNEAALWIPLILLYSEVSACVPASLPTVYADAHAGRVSGSVANRRAEPAALAAQPVPPLGATYTGGLVGRLEFRVNGQLVESLDTRLGSVPIMVRSRVCRLFGKSGAELVAAHEEPQRGRRRNYPISVCRPSFVKKGKWFSDKAVIVRCVTTTRRQFYAPVGLLLRALFDGSPAEMYQAIVLSHTALAAAAALLYLQSSDQFKTRQSVLKYIGHSFRQKLRVPADASDLDCGRHLMQRSVLTHCDSDADKFYLLCLMLRANCTPAYVPVLRDILYRWLLTLQRLMEKKLAKAQAGNQAAISDAIKTAVGLCSHDITAAMENFMATGNLNSQSLLLLQNTGLVWWCPATISIG</sequence>
<evidence type="ECO:0000256" key="3">
    <source>
        <dbReference type="ARBA" id="ARBA00022478"/>
    </source>
</evidence>
<dbReference type="WBParaSite" id="maker-unitig_24964-snap-gene-0.2-mRNA-1">
    <property type="protein sequence ID" value="maker-unitig_24964-snap-gene-0.2-mRNA-1"/>
    <property type="gene ID" value="maker-unitig_24964-snap-gene-0.2"/>
</dbReference>
<evidence type="ECO:0000256" key="5">
    <source>
        <dbReference type="ARBA" id="ARBA00022695"/>
    </source>
</evidence>
<organism evidence="7 8">
    <name type="scientific">Macrostomum lignano</name>
    <dbReference type="NCBI Taxonomy" id="282301"/>
    <lineage>
        <taxon>Eukaryota</taxon>
        <taxon>Metazoa</taxon>
        <taxon>Spiralia</taxon>
        <taxon>Lophotrochozoa</taxon>
        <taxon>Platyhelminthes</taxon>
        <taxon>Rhabditophora</taxon>
        <taxon>Macrostomorpha</taxon>
        <taxon>Macrostomida</taxon>
        <taxon>Macrostomidae</taxon>
        <taxon>Macrostomum</taxon>
    </lineage>
</organism>
<accession>A0A1I8F8V7</accession>
<dbReference type="EC" id="2.7.7.6" evidence="2"/>
<keyword evidence="5" id="KW-0548">Nucleotidyltransferase</keyword>
<comment type="similarity">
    <text evidence="1">Belongs to the RNA polymerase beta chain family.</text>
</comment>
<dbReference type="AlphaFoldDB" id="A0A1I8F8V7"/>
<dbReference type="GO" id="GO:0003899">
    <property type="term" value="F:DNA-directed RNA polymerase activity"/>
    <property type="evidence" value="ECO:0007669"/>
    <property type="project" value="UniProtKB-EC"/>
</dbReference>
<dbReference type="GO" id="GO:0000428">
    <property type="term" value="C:DNA-directed RNA polymerase complex"/>
    <property type="evidence" value="ECO:0007669"/>
    <property type="project" value="UniProtKB-KW"/>
</dbReference>
<dbReference type="GO" id="GO:0006351">
    <property type="term" value="P:DNA-templated transcription"/>
    <property type="evidence" value="ECO:0007669"/>
    <property type="project" value="InterPro"/>
</dbReference>
<reference evidence="8" key="1">
    <citation type="submission" date="2016-11" db="UniProtKB">
        <authorList>
            <consortium name="WormBaseParasite"/>
        </authorList>
    </citation>
    <scope>IDENTIFICATION</scope>
</reference>
<keyword evidence="3" id="KW-0240">DNA-directed RNA polymerase</keyword>
<dbReference type="GO" id="GO:0032549">
    <property type="term" value="F:ribonucleoside binding"/>
    <property type="evidence" value="ECO:0007669"/>
    <property type="project" value="InterPro"/>
</dbReference>
<keyword evidence="7" id="KW-1185">Reference proteome</keyword>
<evidence type="ECO:0000256" key="6">
    <source>
        <dbReference type="ARBA" id="ARBA00023163"/>
    </source>
</evidence>
<keyword evidence="4" id="KW-0808">Transferase</keyword>
<dbReference type="GO" id="GO:0003677">
    <property type="term" value="F:DNA binding"/>
    <property type="evidence" value="ECO:0007669"/>
    <property type="project" value="InterPro"/>
</dbReference>
<keyword evidence="6" id="KW-0804">Transcription</keyword>
<evidence type="ECO:0000313" key="8">
    <source>
        <dbReference type="WBParaSite" id="maker-unitig_24964-snap-gene-0.2-mRNA-1"/>
    </source>
</evidence>
<evidence type="ECO:0000256" key="4">
    <source>
        <dbReference type="ARBA" id="ARBA00022679"/>
    </source>
</evidence>
<evidence type="ECO:0000256" key="2">
    <source>
        <dbReference type="ARBA" id="ARBA00012418"/>
    </source>
</evidence>
<protein>
    <recommendedName>
        <fullName evidence="2">DNA-directed RNA polymerase</fullName>
        <ecNumber evidence="2">2.7.7.6</ecNumber>
    </recommendedName>
</protein>
<evidence type="ECO:0000256" key="1">
    <source>
        <dbReference type="ARBA" id="ARBA00006835"/>
    </source>
</evidence>
<dbReference type="InterPro" id="IPR037034">
    <property type="entry name" value="RNA_pol_Rpb2_2_sf"/>
</dbReference>
<dbReference type="SUPFAM" id="SSF64484">
    <property type="entry name" value="beta and beta-prime subunits of DNA dependent RNA-polymerase"/>
    <property type="match status" value="1"/>
</dbReference>
<dbReference type="PANTHER" id="PTHR20856">
    <property type="entry name" value="DNA-DIRECTED RNA POLYMERASE I SUBUNIT 2"/>
    <property type="match status" value="1"/>
</dbReference>
<dbReference type="Gene3D" id="3.90.1110.10">
    <property type="entry name" value="RNA polymerase Rpb2, domain 2"/>
    <property type="match status" value="1"/>
</dbReference>